<evidence type="ECO:0000313" key="1">
    <source>
        <dbReference type="EMBL" id="KAI0066747.1"/>
    </source>
</evidence>
<dbReference type="Proteomes" id="UP000814140">
    <property type="component" value="Unassembled WGS sequence"/>
</dbReference>
<reference evidence="1" key="2">
    <citation type="journal article" date="2022" name="New Phytol.">
        <title>Evolutionary transition to the ectomycorrhizal habit in the genomes of a hyperdiverse lineage of mushroom-forming fungi.</title>
        <authorList>
            <person name="Looney B."/>
            <person name="Miyauchi S."/>
            <person name="Morin E."/>
            <person name="Drula E."/>
            <person name="Courty P.E."/>
            <person name="Kohler A."/>
            <person name="Kuo A."/>
            <person name="LaButti K."/>
            <person name="Pangilinan J."/>
            <person name="Lipzen A."/>
            <person name="Riley R."/>
            <person name="Andreopoulos W."/>
            <person name="He G."/>
            <person name="Johnson J."/>
            <person name="Nolan M."/>
            <person name="Tritt A."/>
            <person name="Barry K.W."/>
            <person name="Grigoriev I.V."/>
            <person name="Nagy L.G."/>
            <person name="Hibbett D."/>
            <person name="Henrissat B."/>
            <person name="Matheny P.B."/>
            <person name="Labbe J."/>
            <person name="Martin F.M."/>
        </authorList>
    </citation>
    <scope>NUCLEOTIDE SEQUENCE</scope>
    <source>
        <strain evidence="1">HHB10654</strain>
    </source>
</reference>
<sequence>MSSQVPTLLDVDRLHRDILIFHHEARISRIGSDKFRDLYLSGTIPPHEGRQVQMPQIIPTREEIDVHAPPNAPKDQQPPPPPPPPRADDSEERLDPGPPQKQTIHPRVTSVPGDGVDTSRGGALRPNIRVHKNPPNRAFVDLSAASRPNLQTQRESPAAPAPRTSAPHLRASAEAQATRPFWAAFIADIPTFTLPPDAAAAAASTVRVTRTVTAQLFGGLKSPDRPKQTRGMQALYIDRTLSPHAPPGPGRPGVVFRVSRDAQLPAHDNVFVGAGQHSAHQYCGSYTAAKAAKVPAREWRALPHKAQNVWVSRLQDLAAGRELRARIALRALLGYEPTLDEVMGNLELASTVSRKMLKEALDAGEENLYVYGLKCIAYDVALQKRLVDAMVFDDVEQSTSRKRKRDAQDV</sequence>
<proteinExistence type="predicted"/>
<organism evidence="1 2">
    <name type="scientific">Artomyces pyxidatus</name>
    <dbReference type="NCBI Taxonomy" id="48021"/>
    <lineage>
        <taxon>Eukaryota</taxon>
        <taxon>Fungi</taxon>
        <taxon>Dikarya</taxon>
        <taxon>Basidiomycota</taxon>
        <taxon>Agaricomycotina</taxon>
        <taxon>Agaricomycetes</taxon>
        <taxon>Russulales</taxon>
        <taxon>Auriscalpiaceae</taxon>
        <taxon>Artomyces</taxon>
    </lineage>
</organism>
<keyword evidence="2" id="KW-1185">Reference proteome</keyword>
<accession>A0ACB8TEA0</accession>
<evidence type="ECO:0000313" key="2">
    <source>
        <dbReference type="Proteomes" id="UP000814140"/>
    </source>
</evidence>
<protein>
    <submittedName>
        <fullName evidence="1">Uncharacterized protein</fullName>
    </submittedName>
</protein>
<comment type="caution">
    <text evidence="1">The sequence shown here is derived from an EMBL/GenBank/DDBJ whole genome shotgun (WGS) entry which is preliminary data.</text>
</comment>
<reference evidence="1" key="1">
    <citation type="submission" date="2021-03" db="EMBL/GenBank/DDBJ databases">
        <authorList>
            <consortium name="DOE Joint Genome Institute"/>
            <person name="Ahrendt S."/>
            <person name="Looney B.P."/>
            <person name="Miyauchi S."/>
            <person name="Morin E."/>
            <person name="Drula E."/>
            <person name="Courty P.E."/>
            <person name="Chicoki N."/>
            <person name="Fauchery L."/>
            <person name="Kohler A."/>
            <person name="Kuo A."/>
            <person name="Labutti K."/>
            <person name="Pangilinan J."/>
            <person name="Lipzen A."/>
            <person name="Riley R."/>
            <person name="Andreopoulos W."/>
            <person name="He G."/>
            <person name="Johnson J."/>
            <person name="Barry K.W."/>
            <person name="Grigoriev I.V."/>
            <person name="Nagy L."/>
            <person name="Hibbett D."/>
            <person name="Henrissat B."/>
            <person name="Matheny P.B."/>
            <person name="Labbe J."/>
            <person name="Martin F."/>
        </authorList>
    </citation>
    <scope>NUCLEOTIDE SEQUENCE</scope>
    <source>
        <strain evidence="1">HHB10654</strain>
    </source>
</reference>
<gene>
    <name evidence="1" type="ORF">BV25DRAFT_1988468</name>
</gene>
<name>A0ACB8TEA0_9AGAM</name>
<dbReference type="EMBL" id="MU277192">
    <property type="protein sequence ID" value="KAI0066747.1"/>
    <property type="molecule type" value="Genomic_DNA"/>
</dbReference>